<dbReference type="SUPFAM" id="SSF53850">
    <property type="entry name" value="Periplasmic binding protein-like II"/>
    <property type="match status" value="1"/>
</dbReference>
<dbReference type="AlphaFoldDB" id="A0A291RUI8"/>
<dbReference type="EMBL" id="CP023778">
    <property type="protein sequence ID" value="ATL71005.1"/>
    <property type="molecule type" value="Genomic_DNA"/>
</dbReference>
<gene>
    <name evidence="1" type="ORF">CRH09_37345</name>
</gene>
<dbReference type="Proteomes" id="UP000221961">
    <property type="component" value="Chromosome"/>
</dbReference>
<proteinExistence type="predicted"/>
<sequence>MSTLHSKRSHSIIIRARFGPIESFASSSAVRIAGCAHLKGLLVKRPLRGAFSAFALLTGLALTISSCGFGGNKSDSSDPKTLSFLVPSYSDGTKSEWDSIIADFHKQNPDITVNLQVESWTQIPDVVRTDLQSESSTPDILNIDAYSTYASDGKLYPANQIVDSSVLSDLQPSFVKNASINGTQWALPLFASTRTLFYNTDLFAKAGIAAPPKTWAELTDDAKKIAALGGGVYGYGLPLGKEETQAETSLWTFGAGGNWSDGNKITVDTPQNLEGVQALKAIADAGVTEPNPGSTNRTPLINVFIQGKIGMIEGLPPLINMIQQQNPGLKYATAPTPTKDGAPVTLGVADHLMAFKKKTDKTAAIKKFLDFFYQSKVYSTFVKAEHFIPVTTSGVQAMADDPVVKAFAATMPVAKFYPSNDPKWAAVEGAMKQQLGTVTQGADPATVLKAVQQAAS</sequence>
<dbReference type="PANTHER" id="PTHR43649:SF30">
    <property type="entry name" value="ABC TRANSPORTER SUBSTRATE-BINDING PROTEIN"/>
    <property type="match status" value="1"/>
</dbReference>
<dbReference type="PANTHER" id="PTHR43649">
    <property type="entry name" value="ARABINOSE-BINDING PROTEIN-RELATED"/>
    <property type="match status" value="1"/>
</dbReference>
<evidence type="ECO:0000313" key="2">
    <source>
        <dbReference type="Proteomes" id="UP000221961"/>
    </source>
</evidence>
<dbReference type="Gene3D" id="3.40.190.10">
    <property type="entry name" value="Periplasmic binding protein-like II"/>
    <property type="match status" value="2"/>
</dbReference>
<reference evidence="1 2" key="1">
    <citation type="submission" date="2017-10" db="EMBL/GenBank/DDBJ databases">
        <title>Comparative genomics between pathogenic Norcardia.</title>
        <authorList>
            <person name="Zeng L."/>
        </authorList>
    </citation>
    <scope>NUCLEOTIDE SEQUENCE [LARGE SCALE GENOMIC DNA]</scope>
    <source>
        <strain evidence="1 2">NC_YFY_NT001</strain>
    </source>
</reference>
<organism evidence="1 2">
    <name type="scientific">Nocardia terpenica</name>
    <dbReference type="NCBI Taxonomy" id="455432"/>
    <lineage>
        <taxon>Bacteria</taxon>
        <taxon>Bacillati</taxon>
        <taxon>Actinomycetota</taxon>
        <taxon>Actinomycetes</taxon>
        <taxon>Mycobacteriales</taxon>
        <taxon>Nocardiaceae</taxon>
        <taxon>Nocardia</taxon>
    </lineage>
</organism>
<evidence type="ECO:0000313" key="1">
    <source>
        <dbReference type="EMBL" id="ATL71005.1"/>
    </source>
</evidence>
<dbReference type="InterPro" id="IPR006059">
    <property type="entry name" value="SBP"/>
</dbReference>
<protein>
    <submittedName>
        <fullName evidence="1">Sugar ABC transporter substrate-binding protein</fullName>
    </submittedName>
</protein>
<dbReference type="KEGG" id="ntp:CRH09_37345"/>
<dbReference type="Pfam" id="PF01547">
    <property type="entry name" value="SBP_bac_1"/>
    <property type="match status" value="1"/>
</dbReference>
<dbReference type="InterPro" id="IPR050490">
    <property type="entry name" value="Bact_solute-bd_prot1"/>
</dbReference>
<name>A0A291RUI8_9NOCA</name>
<accession>A0A291RUI8</accession>